<sequence>MENHEQKQENEEINNPEQFKVGRTNPLQPHEEGQHEQDEEVEYTPEEMAYADGKGTELAEAFEDEPEDISANDGEFDDPQE</sequence>
<comment type="caution">
    <text evidence="2">The sequence shown here is derived from an EMBL/GenBank/DDBJ whole genome shotgun (WGS) entry which is preliminary data.</text>
</comment>
<organism evidence="2 3">
    <name type="scientific">Pedobacter ureilyticus</name>
    <dbReference type="NCBI Taxonomy" id="1393051"/>
    <lineage>
        <taxon>Bacteria</taxon>
        <taxon>Pseudomonadati</taxon>
        <taxon>Bacteroidota</taxon>
        <taxon>Sphingobacteriia</taxon>
        <taxon>Sphingobacteriales</taxon>
        <taxon>Sphingobacteriaceae</taxon>
        <taxon>Pedobacter</taxon>
    </lineage>
</organism>
<evidence type="ECO:0000256" key="1">
    <source>
        <dbReference type="SAM" id="MobiDB-lite"/>
    </source>
</evidence>
<feature type="region of interest" description="Disordered" evidence="1">
    <location>
        <begin position="1"/>
        <end position="81"/>
    </location>
</feature>
<name>A0ABW9JB37_9SPHI</name>
<protein>
    <submittedName>
        <fullName evidence="2">Uncharacterized protein</fullName>
    </submittedName>
</protein>
<gene>
    <name evidence="2" type="ORF">E6A44_017115</name>
</gene>
<dbReference type="RefSeq" id="WP_138724380.1">
    <property type="nucleotide sequence ID" value="NZ_SSHJ02000008.1"/>
</dbReference>
<proteinExistence type="predicted"/>
<evidence type="ECO:0000313" key="2">
    <source>
        <dbReference type="EMBL" id="MFN0257314.1"/>
    </source>
</evidence>
<reference evidence="2 3" key="1">
    <citation type="submission" date="2024-12" db="EMBL/GenBank/DDBJ databases">
        <authorList>
            <person name="Hu S."/>
        </authorList>
    </citation>
    <scope>NUCLEOTIDE SEQUENCE [LARGE SCALE GENOMIC DNA]</scope>
    <source>
        <strain evidence="2 3">THG-T11</strain>
    </source>
</reference>
<dbReference type="EMBL" id="SSHJ02000008">
    <property type="protein sequence ID" value="MFN0257314.1"/>
    <property type="molecule type" value="Genomic_DNA"/>
</dbReference>
<dbReference type="Proteomes" id="UP001517247">
    <property type="component" value="Unassembled WGS sequence"/>
</dbReference>
<feature type="compositionally biased region" description="Acidic residues" evidence="1">
    <location>
        <begin position="60"/>
        <end position="81"/>
    </location>
</feature>
<accession>A0ABW9JB37</accession>
<evidence type="ECO:0000313" key="3">
    <source>
        <dbReference type="Proteomes" id="UP001517247"/>
    </source>
</evidence>
<keyword evidence="3" id="KW-1185">Reference proteome</keyword>
<feature type="compositionally biased region" description="Basic and acidic residues" evidence="1">
    <location>
        <begin position="1"/>
        <end position="10"/>
    </location>
</feature>